<evidence type="ECO:0000313" key="1">
    <source>
        <dbReference type="EMBL" id="OPF19523.1"/>
    </source>
</evidence>
<name>A0A1V4BXY5_MICAE</name>
<sequence>MKLPEFDRVIYEYNPLFEVVCQLTFPPILKISHQEPVEFQDEIRFQYPLFERTQPQIPPEIAKVVQQFNLPLPNNSAYIFKSEDQKWKLAVDKDLIALTTSAYERYEYFREKLEFAVTIFERIYKPSFYTRVGLRYRDLIVRSELQLESKKWSELITRRIASELYDSDFSASIQSINKSLVLKVDNGQVNFNHGLVYVENTKANDEEEAYLLDADFYTERKIARDENVWNILDSFNKSARKLFRCSISETLHDALRPTNVDPS</sequence>
<reference evidence="1 2" key="1">
    <citation type="submission" date="2017-02" db="EMBL/GenBank/DDBJ databases">
        <title>Genome sequence of Microcystis aeruginosa KW.</title>
        <authorList>
            <person name="Oh H.-M."/>
            <person name="Ahn C.-Y."/>
            <person name="Jeong H."/>
            <person name="Srivastava A."/>
            <person name="Lee H.-G."/>
            <person name="Kang S.-R."/>
        </authorList>
    </citation>
    <scope>NUCLEOTIDE SEQUENCE [LARGE SCALE GENOMIC DNA]</scope>
    <source>
        <strain evidence="1 2">KW</strain>
    </source>
</reference>
<proteinExistence type="predicted"/>
<gene>
    <name evidence="1" type="ORF">B1L04_09580</name>
</gene>
<comment type="caution">
    <text evidence="1">The sequence shown here is derived from an EMBL/GenBank/DDBJ whole genome shotgun (WGS) entry which is preliminary data.</text>
</comment>
<dbReference type="RefSeq" id="WP_012264322.1">
    <property type="nucleotide sequence ID" value="NZ_MVGR01000003.1"/>
</dbReference>
<dbReference type="AlphaFoldDB" id="A0A1V4BXY5"/>
<evidence type="ECO:0000313" key="2">
    <source>
        <dbReference type="Proteomes" id="UP000189835"/>
    </source>
</evidence>
<accession>A0A1V4BXY5</accession>
<organism evidence="1 2">
    <name type="scientific">Microcystis aeruginosa KW</name>
    <dbReference type="NCBI Taxonomy" id="1960155"/>
    <lineage>
        <taxon>Bacteria</taxon>
        <taxon>Bacillati</taxon>
        <taxon>Cyanobacteriota</taxon>
        <taxon>Cyanophyceae</taxon>
        <taxon>Oscillatoriophycideae</taxon>
        <taxon>Chroococcales</taxon>
        <taxon>Microcystaceae</taxon>
        <taxon>Microcystis</taxon>
    </lineage>
</organism>
<dbReference type="InterPro" id="IPR026349">
    <property type="entry name" value="CHP04255"/>
</dbReference>
<dbReference type="Proteomes" id="UP000189835">
    <property type="component" value="Unassembled WGS sequence"/>
</dbReference>
<dbReference type="NCBIfam" id="TIGR04255">
    <property type="entry name" value="sporadTIGR04255"/>
    <property type="match status" value="1"/>
</dbReference>
<dbReference type="EMBL" id="MVGR01000003">
    <property type="protein sequence ID" value="OPF19523.1"/>
    <property type="molecule type" value="Genomic_DNA"/>
</dbReference>
<protein>
    <submittedName>
        <fullName evidence="1">TIGR04255 family protein</fullName>
    </submittedName>
</protein>